<dbReference type="InterPro" id="IPR010463">
    <property type="entry name" value="DUF1057"/>
</dbReference>
<protein>
    <recommendedName>
        <fullName evidence="3">AB hydrolase-1 domain-containing protein</fullName>
    </recommendedName>
</protein>
<proteinExistence type="predicted"/>
<evidence type="ECO:0000313" key="1">
    <source>
        <dbReference type="EMBL" id="KAJ8024062.1"/>
    </source>
</evidence>
<dbReference type="AlphaFoldDB" id="A0A9Q1BGT3"/>
<dbReference type="SUPFAM" id="SSF53474">
    <property type="entry name" value="alpha/beta-Hydrolases"/>
    <property type="match status" value="1"/>
</dbReference>
<name>A0A9Q1BGT3_HOLLE</name>
<accession>A0A9Q1BGT3</accession>
<organism evidence="1 2">
    <name type="scientific">Holothuria leucospilota</name>
    <name type="common">Black long sea cucumber</name>
    <name type="synonym">Mertensiothuria leucospilota</name>
    <dbReference type="NCBI Taxonomy" id="206669"/>
    <lineage>
        <taxon>Eukaryota</taxon>
        <taxon>Metazoa</taxon>
        <taxon>Echinodermata</taxon>
        <taxon>Eleutherozoa</taxon>
        <taxon>Echinozoa</taxon>
        <taxon>Holothuroidea</taxon>
        <taxon>Aspidochirotacea</taxon>
        <taxon>Aspidochirotida</taxon>
        <taxon>Holothuriidae</taxon>
        <taxon>Holothuria</taxon>
    </lineage>
</organism>
<dbReference type="PRINTS" id="PR00111">
    <property type="entry name" value="ABHYDROLASE"/>
</dbReference>
<dbReference type="Proteomes" id="UP001152320">
    <property type="component" value="Chromosome 19"/>
</dbReference>
<dbReference type="EMBL" id="JAIZAY010000019">
    <property type="protein sequence ID" value="KAJ8024062.1"/>
    <property type="molecule type" value="Genomic_DNA"/>
</dbReference>
<reference evidence="1" key="1">
    <citation type="submission" date="2021-10" db="EMBL/GenBank/DDBJ databases">
        <title>Tropical sea cucumber genome reveals ecological adaptation and Cuvierian tubules defense mechanism.</title>
        <authorList>
            <person name="Chen T."/>
        </authorList>
    </citation>
    <scope>NUCLEOTIDE SEQUENCE</scope>
    <source>
        <strain evidence="1">Nanhai2018</strain>
        <tissue evidence="1">Muscle</tissue>
    </source>
</reference>
<evidence type="ECO:0000313" key="2">
    <source>
        <dbReference type="Proteomes" id="UP001152320"/>
    </source>
</evidence>
<evidence type="ECO:0008006" key="3">
    <source>
        <dbReference type="Google" id="ProtNLM"/>
    </source>
</evidence>
<dbReference type="Pfam" id="PF06342">
    <property type="entry name" value="DUF1057"/>
    <property type="match status" value="1"/>
</dbReference>
<dbReference type="Gene3D" id="3.40.50.1820">
    <property type="entry name" value="alpha/beta hydrolase"/>
    <property type="match status" value="1"/>
</dbReference>
<keyword evidence="2" id="KW-1185">Reference proteome</keyword>
<gene>
    <name evidence="1" type="ORF">HOLleu_36685</name>
</gene>
<dbReference type="InterPro" id="IPR029058">
    <property type="entry name" value="AB_hydrolase_fold"/>
</dbReference>
<dbReference type="OrthoDB" id="6431331at2759"/>
<sequence>MASVGGSQEPQNGQNFFEIKTETITALDNKMDIVYAEAGPKDGGIVIAVHGAPATHKMFKKMAEPLVEKGYRIIVPNLPGMGWTPLPESGCYNHTPRHKAEVIAGLIAALDIKEILMICGHSMGVHVVVHLAALPSVINICRSVCFLSGPGVTPHKRVTPWWFYKSASYLYYWMANIPLLGTGVVYATDPFFTAVGMRGKTKMSQVYSLYEVALFEWEEFTDDLSKLHDHGMGALVVHGDNDWFIQLEIAEDNARRLGVLPENTVWYKDGEKSEDDIKDDVLKRAMFVEGGDHFIFMKEINILSHEQLSLLRALEKRKKSMSEGEES</sequence>
<dbReference type="PANTHER" id="PTHR47533:SF4">
    <property type="entry name" value="AB HYDROLASE-1 DOMAIN-CONTAINING PROTEIN"/>
    <property type="match status" value="1"/>
</dbReference>
<dbReference type="PANTHER" id="PTHR47533">
    <property type="entry name" value="PROTEIN CBG21859"/>
    <property type="match status" value="1"/>
</dbReference>
<dbReference type="InterPro" id="IPR000073">
    <property type="entry name" value="AB_hydrolase_1"/>
</dbReference>
<comment type="caution">
    <text evidence="1">The sequence shown here is derived from an EMBL/GenBank/DDBJ whole genome shotgun (WGS) entry which is preliminary data.</text>
</comment>